<dbReference type="EMBL" id="JBHSQK010000058">
    <property type="protein sequence ID" value="MFC5950906.1"/>
    <property type="molecule type" value="Genomic_DNA"/>
</dbReference>
<dbReference type="RefSeq" id="WP_379568362.1">
    <property type="nucleotide sequence ID" value="NZ_JBHSQK010000058.1"/>
</dbReference>
<accession>A0ABW1IE23</accession>
<protein>
    <submittedName>
        <fullName evidence="1">Uncharacterized protein</fullName>
    </submittedName>
</protein>
<reference evidence="2" key="1">
    <citation type="journal article" date="2019" name="Int. J. Syst. Evol. Microbiol.">
        <title>The Global Catalogue of Microorganisms (GCM) 10K type strain sequencing project: providing services to taxonomists for standard genome sequencing and annotation.</title>
        <authorList>
            <consortium name="The Broad Institute Genomics Platform"/>
            <consortium name="The Broad Institute Genome Sequencing Center for Infectious Disease"/>
            <person name="Wu L."/>
            <person name="Ma J."/>
        </authorList>
    </citation>
    <scope>NUCLEOTIDE SEQUENCE [LARGE SCALE GENOMIC DNA]</scope>
    <source>
        <strain evidence="2">CGMCC 4.7397</strain>
    </source>
</reference>
<evidence type="ECO:0000313" key="2">
    <source>
        <dbReference type="Proteomes" id="UP001596119"/>
    </source>
</evidence>
<dbReference type="Proteomes" id="UP001596119">
    <property type="component" value="Unassembled WGS sequence"/>
</dbReference>
<evidence type="ECO:0000313" key="1">
    <source>
        <dbReference type="EMBL" id="MFC5950906.1"/>
    </source>
</evidence>
<gene>
    <name evidence="1" type="ORF">ACFQH9_21790</name>
</gene>
<proteinExistence type="predicted"/>
<keyword evidence="2" id="KW-1185">Reference proteome</keyword>
<sequence length="49" mass="4989">MTGLGVGWRPEIAGVVAGLPGRPGLGFCEVIAESLGVPRTVRASVRLEG</sequence>
<comment type="caution">
    <text evidence="1">The sequence shown here is derived from an EMBL/GenBank/DDBJ whole genome shotgun (WGS) entry which is preliminary data.</text>
</comment>
<organism evidence="1 2">
    <name type="scientific">Pseudonocardia lutea</name>
    <dbReference type="NCBI Taxonomy" id="2172015"/>
    <lineage>
        <taxon>Bacteria</taxon>
        <taxon>Bacillati</taxon>
        <taxon>Actinomycetota</taxon>
        <taxon>Actinomycetes</taxon>
        <taxon>Pseudonocardiales</taxon>
        <taxon>Pseudonocardiaceae</taxon>
        <taxon>Pseudonocardia</taxon>
    </lineage>
</organism>
<name>A0ABW1IE23_9PSEU</name>